<protein>
    <submittedName>
        <fullName evidence="1">Uncharacterized protein</fullName>
    </submittedName>
</protein>
<name>A0A0C3AY14_9AGAM</name>
<organism evidence="1 2">
    <name type="scientific">Scleroderma citrinum Foug A</name>
    <dbReference type="NCBI Taxonomy" id="1036808"/>
    <lineage>
        <taxon>Eukaryota</taxon>
        <taxon>Fungi</taxon>
        <taxon>Dikarya</taxon>
        <taxon>Basidiomycota</taxon>
        <taxon>Agaricomycotina</taxon>
        <taxon>Agaricomycetes</taxon>
        <taxon>Agaricomycetidae</taxon>
        <taxon>Boletales</taxon>
        <taxon>Sclerodermatineae</taxon>
        <taxon>Sclerodermataceae</taxon>
        <taxon>Scleroderma</taxon>
    </lineage>
</organism>
<sequence>MWMGNWWNAIQKCLPEGASIAPVIISTDKTQLTQFSGGKLAYPVYLTLGNIPRALQWKPSQHACILIAYLSVSKDVSKNLMQKQKLAHIQQLFHNSMQLVLEPLMGAGKEGVEITGGDGKVCQVFPILACYVADYPEQCLVTSVKYGTCPVACPERLVRGAQGPLILNKPHLPQS</sequence>
<dbReference type="AlphaFoldDB" id="A0A0C3AY14"/>
<keyword evidence="2" id="KW-1185">Reference proteome</keyword>
<dbReference type="HOGENOM" id="CLU_006344_8_3_1"/>
<dbReference type="InterPro" id="IPR041078">
    <property type="entry name" value="Plavaka"/>
</dbReference>
<dbReference type="STRING" id="1036808.A0A0C3AY14"/>
<reference evidence="1 2" key="1">
    <citation type="submission" date="2014-04" db="EMBL/GenBank/DDBJ databases">
        <authorList>
            <consortium name="DOE Joint Genome Institute"/>
            <person name="Kuo A."/>
            <person name="Kohler A."/>
            <person name="Nagy L.G."/>
            <person name="Floudas D."/>
            <person name="Copeland A."/>
            <person name="Barry K.W."/>
            <person name="Cichocki N."/>
            <person name="Veneault-Fourrey C."/>
            <person name="LaButti K."/>
            <person name="Lindquist E.A."/>
            <person name="Lipzen A."/>
            <person name="Lundell T."/>
            <person name="Morin E."/>
            <person name="Murat C."/>
            <person name="Sun H."/>
            <person name="Tunlid A."/>
            <person name="Henrissat B."/>
            <person name="Grigoriev I.V."/>
            <person name="Hibbett D.S."/>
            <person name="Martin F."/>
            <person name="Nordberg H.P."/>
            <person name="Cantor M.N."/>
            <person name="Hua S.X."/>
        </authorList>
    </citation>
    <scope>NUCLEOTIDE SEQUENCE [LARGE SCALE GENOMIC DNA]</scope>
    <source>
        <strain evidence="1 2">Foug A</strain>
    </source>
</reference>
<dbReference type="InParanoid" id="A0A0C3AY14"/>
<evidence type="ECO:0000313" key="2">
    <source>
        <dbReference type="Proteomes" id="UP000053989"/>
    </source>
</evidence>
<dbReference type="Pfam" id="PF18759">
    <property type="entry name" value="Plavaka"/>
    <property type="match status" value="1"/>
</dbReference>
<accession>A0A0C3AY14</accession>
<gene>
    <name evidence="1" type="ORF">SCLCIDRAFT_101644</name>
</gene>
<proteinExistence type="predicted"/>
<dbReference type="OrthoDB" id="2418900at2759"/>
<evidence type="ECO:0000313" key="1">
    <source>
        <dbReference type="EMBL" id="KIM69877.1"/>
    </source>
</evidence>
<reference evidence="2" key="2">
    <citation type="submission" date="2015-01" db="EMBL/GenBank/DDBJ databases">
        <title>Evolutionary Origins and Diversification of the Mycorrhizal Mutualists.</title>
        <authorList>
            <consortium name="DOE Joint Genome Institute"/>
            <consortium name="Mycorrhizal Genomics Consortium"/>
            <person name="Kohler A."/>
            <person name="Kuo A."/>
            <person name="Nagy L.G."/>
            <person name="Floudas D."/>
            <person name="Copeland A."/>
            <person name="Barry K.W."/>
            <person name="Cichocki N."/>
            <person name="Veneault-Fourrey C."/>
            <person name="LaButti K."/>
            <person name="Lindquist E.A."/>
            <person name="Lipzen A."/>
            <person name="Lundell T."/>
            <person name="Morin E."/>
            <person name="Murat C."/>
            <person name="Riley R."/>
            <person name="Ohm R."/>
            <person name="Sun H."/>
            <person name="Tunlid A."/>
            <person name="Henrissat B."/>
            <person name="Grigoriev I.V."/>
            <person name="Hibbett D.S."/>
            <person name="Martin F."/>
        </authorList>
    </citation>
    <scope>NUCLEOTIDE SEQUENCE [LARGE SCALE GENOMIC DNA]</scope>
    <source>
        <strain evidence="2">Foug A</strain>
    </source>
</reference>
<dbReference type="Proteomes" id="UP000053989">
    <property type="component" value="Unassembled WGS sequence"/>
</dbReference>
<dbReference type="EMBL" id="KN822005">
    <property type="protein sequence ID" value="KIM69877.1"/>
    <property type="molecule type" value="Genomic_DNA"/>
</dbReference>